<name>A0ACB9LWF5_BAUVA</name>
<comment type="caution">
    <text evidence="1">The sequence shown here is derived from an EMBL/GenBank/DDBJ whole genome shotgun (WGS) entry which is preliminary data.</text>
</comment>
<accession>A0ACB9LWF5</accession>
<sequence length="131" mass="14711">MKVKQLWKKRVVHFIDEHNHLLHPPAIMQMLASQMKIEAYLCNPVNFKVALEGCIVVYHVAAPVDIQEREPAKSRKTEKHCKAVGILSSCFNSSSVKVVVCDSKTSLEFKQQNGLDVVTGSSFGSWTFHLS</sequence>
<reference evidence="1 2" key="1">
    <citation type="journal article" date="2022" name="DNA Res.">
        <title>Chromosomal-level genome assembly of the orchid tree Bauhinia variegata (Leguminosae; Cercidoideae) supports the allotetraploid origin hypothesis of Bauhinia.</title>
        <authorList>
            <person name="Zhong Y."/>
            <person name="Chen Y."/>
            <person name="Zheng D."/>
            <person name="Pang J."/>
            <person name="Liu Y."/>
            <person name="Luo S."/>
            <person name="Meng S."/>
            <person name="Qian L."/>
            <person name="Wei D."/>
            <person name="Dai S."/>
            <person name="Zhou R."/>
        </authorList>
    </citation>
    <scope>NUCLEOTIDE SEQUENCE [LARGE SCALE GENOMIC DNA]</scope>
    <source>
        <strain evidence="1">BV-YZ2020</strain>
    </source>
</reference>
<proteinExistence type="predicted"/>
<dbReference type="EMBL" id="CM039435">
    <property type="protein sequence ID" value="KAI4316015.1"/>
    <property type="molecule type" value="Genomic_DNA"/>
</dbReference>
<keyword evidence="2" id="KW-1185">Reference proteome</keyword>
<dbReference type="Proteomes" id="UP000828941">
    <property type="component" value="Chromosome 10"/>
</dbReference>
<gene>
    <name evidence="1" type="ORF">L6164_024035</name>
</gene>
<evidence type="ECO:0000313" key="2">
    <source>
        <dbReference type="Proteomes" id="UP000828941"/>
    </source>
</evidence>
<organism evidence="1 2">
    <name type="scientific">Bauhinia variegata</name>
    <name type="common">Purple orchid tree</name>
    <name type="synonym">Phanera variegata</name>
    <dbReference type="NCBI Taxonomy" id="167791"/>
    <lineage>
        <taxon>Eukaryota</taxon>
        <taxon>Viridiplantae</taxon>
        <taxon>Streptophyta</taxon>
        <taxon>Embryophyta</taxon>
        <taxon>Tracheophyta</taxon>
        <taxon>Spermatophyta</taxon>
        <taxon>Magnoliopsida</taxon>
        <taxon>eudicotyledons</taxon>
        <taxon>Gunneridae</taxon>
        <taxon>Pentapetalae</taxon>
        <taxon>rosids</taxon>
        <taxon>fabids</taxon>
        <taxon>Fabales</taxon>
        <taxon>Fabaceae</taxon>
        <taxon>Cercidoideae</taxon>
        <taxon>Cercideae</taxon>
        <taxon>Bauhiniinae</taxon>
        <taxon>Bauhinia</taxon>
    </lineage>
</organism>
<evidence type="ECO:0000313" key="1">
    <source>
        <dbReference type="EMBL" id="KAI4316015.1"/>
    </source>
</evidence>
<protein>
    <submittedName>
        <fullName evidence="1">Uncharacterized protein</fullName>
    </submittedName>
</protein>